<dbReference type="EMBL" id="CP023701">
    <property type="protein sequence ID" value="QEU82056.1"/>
    <property type="molecule type" value="Genomic_DNA"/>
</dbReference>
<evidence type="ECO:0000313" key="3">
    <source>
        <dbReference type="EMBL" id="QEU82056.1"/>
    </source>
</evidence>
<name>A0A5P2URU9_9ACTN</name>
<organism evidence="3 4">
    <name type="scientific">Streptomyces subrutilus</name>
    <dbReference type="NCBI Taxonomy" id="36818"/>
    <lineage>
        <taxon>Bacteria</taxon>
        <taxon>Bacillati</taxon>
        <taxon>Actinomycetota</taxon>
        <taxon>Actinomycetes</taxon>
        <taxon>Kitasatosporales</taxon>
        <taxon>Streptomycetaceae</taxon>
        <taxon>Streptomyces</taxon>
    </lineage>
</organism>
<dbReference type="Proteomes" id="UP000326831">
    <property type="component" value="Chromosome"/>
</dbReference>
<dbReference type="Proteomes" id="UP000634660">
    <property type="component" value="Unassembled WGS sequence"/>
</dbReference>
<keyword evidence="4" id="KW-1185">Reference proteome</keyword>
<dbReference type="AlphaFoldDB" id="A0A5P2URU9"/>
<sequence>MCELVCEGRGISSLGSAAIVAVSTLSATALVATGTPTAEALWLIAGASASGAVTARLSTGRAVREVVRRLLNSTG</sequence>
<reference evidence="2" key="3">
    <citation type="submission" date="2020-09" db="EMBL/GenBank/DDBJ databases">
        <authorList>
            <person name="Sun Q."/>
            <person name="Ohkuma M."/>
        </authorList>
    </citation>
    <scope>NUCLEOTIDE SEQUENCE</scope>
    <source>
        <strain evidence="2">JCM 4834</strain>
    </source>
</reference>
<feature type="transmembrane region" description="Helical" evidence="1">
    <location>
        <begin position="40"/>
        <end position="59"/>
    </location>
</feature>
<evidence type="ECO:0000313" key="4">
    <source>
        <dbReference type="Proteomes" id="UP000326831"/>
    </source>
</evidence>
<reference evidence="3 4" key="2">
    <citation type="submission" date="2017-09" db="EMBL/GenBank/DDBJ databases">
        <authorList>
            <person name="Lee N."/>
            <person name="Cho B.-K."/>
        </authorList>
    </citation>
    <scope>NUCLEOTIDE SEQUENCE [LARGE SCALE GENOMIC DNA]</scope>
    <source>
        <strain evidence="3 4">ATCC 27467</strain>
    </source>
</reference>
<accession>A0A5P2URU9</accession>
<proteinExistence type="predicted"/>
<keyword evidence="1" id="KW-0472">Membrane</keyword>
<evidence type="ECO:0000313" key="2">
    <source>
        <dbReference type="EMBL" id="GGZ72945.1"/>
    </source>
</evidence>
<feature type="transmembrane region" description="Helical" evidence="1">
    <location>
        <begin position="12"/>
        <end position="34"/>
    </location>
</feature>
<keyword evidence="1" id="KW-1133">Transmembrane helix</keyword>
<gene>
    <name evidence="3" type="ORF">CP968_30660</name>
    <name evidence="2" type="ORF">GCM10010371_36130</name>
</gene>
<dbReference type="RefSeq" id="WP_150521059.1">
    <property type="nucleotide sequence ID" value="NZ_BMVX01000012.1"/>
</dbReference>
<dbReference type="KEGG" id="ssub:CP968_30660"/>
<evidence type="ECO:0000256" key="1">
    <source>
        <dbReference type="SAM" id="Phobius"/>
    </source>
</evidence>
<reference evidence="2" key="1">
    <citation type="journal article" date="2014" name="Int. J. Syst. Evol. Microbiol.">
        <title>Complete genome sequence of Corynebacterium casei LMG S-19264T (=DSM 44701T), isolated from a smear-ripened cheese.</title>
        <authorList>
            <consortium name="US DOE Joint Genome Institute (JGI-PGF)"/>
            <person name="Walter F."/>
            <person name="Albersmeier A."/>
            <person name="Kalinowski J."/>
            <person name="Ruckert C."/>
        </authorList>
    </citation>
    <scope>NUCLEOTIDE SEQUENCE</scope>
    <source>
        <strain evidence="2">JCM 4834</strain>
    </source>
</reference>
<dbReference type="EMBL" id="BMVX01000012">
    <property type="protein sequence ID" value="GGZ72945.1"/>
    <property type="molecule type" value="Genomic_DNA"/>
</dbReference>
<protein>
    <submittedName>
        <fullName evidence="3">Uncharacterized protein</fullName>
    </submittedName>
</protein>
<keyword evidence="1" id="KW-0812">Transmembrane</keyword>